<keyword evidence="10" id="KW-0998">Cell outer membrane</keyword>
<dbReference type="PANTHER" id="PTHR34501">
    <property type="entry name" value="PROTEIN YDDL-RELATED"/>
    <property type="match status" value="1"/>
</dbReference>
<evidence type="ECO:0000313" key="13">
    <source>
        <dbReference type="EMBL" id="ALV07074.1"/>
    </source>
</evidence>
<keyword evidence="5" id="KW-0812">Transmembrane</keyword>
<keyword evidence="7" id="KW-0406">Ion transport</keyword>
<dbReference type="AlphaFoldDB" id="A0A0U3LKY9"/>
<dbReference type="EMBL" id="CP013729">
    <property type="protein sequence ID" value="ALV07074.1"/>
    <property type="molecule type" value="Genomic_DNA"/>
</dbReference>
<dbReference type="SUPFAM" id="SSF56935">
    <property type="entry name" value="Porins"/>
    <property type="match status" value="1"/>
</dbReference>
<dbReference type="InterPro" id="IPR023614">
    <property type="entry name" value="Porin_dom_sf"/>
</dbReference>
<evidence type="ECO:0000256" key="1">
    <source>
        <dbReference type="ARBA" id="ARBA00004571"/>
    </source>
</evidence>
<name>A0A0U3LKY9_9BURK</name>
<reference evidence="13 14" key="1">
    <citation type="submission" date="2015-12" db="EMBL/GenBank/DDBJ databases">
        <title>Complete genome of Roseateles depolymerans KCTC 42856.</title>
        <authorList>
            <person name="Kim K.M."/>
        </authorList>
    </citation>
    <scope>NUCLEOTIDE SEQUENCE [LARGE SCALE GENOMIC DNA]</scope>
    <source>
        <strain evidence="13 14">KCTC 42856</strain>
    </source>
</reference>
<evidence type="ECO:0000256" key="6">
    <source>
        <dbReference type="ARBA" id="ARBA00022729"/>
    </source>
</evidence>
<dbReference type="Proteomes" id="UP000060699">
    <property type="component" value="Chromosome"/>
</dbReference>
<evidence type="ECO:0000256" key="7">
    <source>
        <dbReference type="ARBA" id="ARBA00023065"/>
    </source>
</evidence>
<protein>
    <submittedName>
        <fullName evidence="13">Gram-negative type outer membrane porin protein</fullName>
    </submittedName>
</protein>
<dbReference type="InterPro" id="IPR033900">
    <property type="entry name" value="Gram_neg_porin_domain"/>
</dbReference>
<dbReference type="Pfam" id="PF13609">
    <property type="entry name" value="Porin_4"/>
    <property type="match status" value="1"/>
</dbReference>
<evidence type="ECO:0000256" key="2">
    <source>
        <dbReference type="ARBA" id="ARBA00011233"/>
    </source>
</evidence>
<evidence type="ECO:0000256" key="8">
    <source>
        <dbReference type="ARBA" id="ARBA00023114"/>
    </source>
</evidence>
<dbReference type="GO" id="GO:0015288">
    <property type="term" value="F:porin activity"/>
    <property type="evidence" value="ECO:0007669"/>
    <property type="project" value="UniProtKB-KW"/>
</dbReference>
<dbReference type="GO" id="GO:0009279">
    <property type="term" value="C:cell outer membrane"/>
    <property type="evidence" value="ECO:0007669"/>
    <property type="project" value="UniProtKB-SubCell"/>
</dbReference>
<feature type="domain" description="Porin" evidence="12">
    <location>
        <begin position="61"/>
        <end position="427"/>
    </location>
</feature>
<dbReference type="InterPro" id="IPR050298">
    <property type="entry name" value="Gram-neg_bact_OMP"/>
</dbReference>
<keyword evidence="6" id="KW-0732">Signal</keyword>
<organism evidence="13 14">
    <name type="scientific">Roseateles depolymerans</name>
    <dbReference type="NCBI Taxonomy" id="76731"/>
    <lineage>
        <taxon>Bacteria</taxon>
        <taxon>Pseudomonadati</taxon>
        <taxon>Pseudomonadota</taxon>
        <taxon>Betaproteobacteria</taxon>
        <taxon>Burkholderiales</taxon>
        <taxon>Sphaerotilaceae</taxon>
        <taxon>Roseateles</taxon>
    </lineage>
</organism>
<evidence type="ECO:0000256" key="9">
    <source>
        <dbReference type="ARBA" id="ARBA00023136"/>
    </source>
</evidence>
<comment type="subcellular location">
    <subcellularLocation>
        <location evidence="1">Cell outer membrane</location>
        <topology evidence="1">Multi-pass membrane protein</topology>
    </subcellularLocation>
</comment>
<evidence type="ECO:0000256" key="3">
    <source>
        <dbReference type="ARBA" id="ARBA00022448"/>
    </source>
</evidence>
<dbReference type="CDD" id="cd00342">
    <property type="entry name" value="gram_neg_porins"/>
    <property type="match status" value="1"/>
</dbReference>
<evidence type="ECO:0000256" key="11">
    <source>
        <dbReference type="SAM" id="MobiDB-lite"/>
    </source>
</evidence>
<accession>A0A0U3LKY9</accession>
<evidence type="ECO:0000256" key="10">
    <source>
        <dbReference type="ARBA" id="ARBA00023237"/>
    </source>
</evidence>
<keyword evidence="4" id="KW-1134">Transmembrane beta strand</keyword>
<dbReference type="GO" id="GO:0046930">
    <property type="term" value="C:pore complex"/>
    <property type="evidence" value="ECO:0007669"/>
    <property type="project" value="UniProtKB-KW"/>
</dbReference>
<dbReference type="GO" id="GO:0006811">
    <property type="term" value="P:monoatomic ion transport"/>
    <property type="evidence" value="ECO:0007669"/>
    <property type="project" value="UniProtKB-KW"/>
</dbReference>
<evidence type="ECO:0000259" key="12">
    <source>
        <dbReference type="Pfam" id="PF13609"/>
    </source>
</evidence>
<comment type="subunit">
    <text evidence="2">Homotrimer.</text>
</comment>
<evidence type="ECO:0000256" key="5">
    <source>
        <dbReference type="ARBA" id="ARBA00022692"/>
    </source>
</evidence>
<evidence type="ECO:0000313" key="14">
    <source>
        <dbReference type="Proteomes" id="UP000060699"/>
    </source>
</evidence>
<dbReference type="STRING" id="76731.RD2015_2609"/>
<proteinExistence type="predicted"/>
<gene>
    <name evidence="13" type="ORF">RD2015_2609</name>
</gene>
<keyword evidence="9" id="KW-0472">Membrane</keyword>
<dbReference type="Gene3D" id="2.40.160.10">
    <property type="entry name" value="Porin"/>
    <property type="match status" value="1"/>
</dbReference>
<evidence type="ECO:0000256" key="4">
    <source>
        <dbReference type="ARBA" id="ARBA00022452"/>
    </source>
</evidence>
<dbReference type="KEGG" id="rdp:RD2015_2609"/>
<feature type="region of interest" description="Disordered" evidence="11">
    <location>
        <begin position="14"/>
        <end position="44"/>
    </location>
</feature>
<sequence length="483" mass="50750">MIVTMQDHSLLSQAAGLNPTPFTGRPSARNSRSSRGLPLQRPSKAARSGGAFVATAIAAGVTGWLGLSSPAQADSGVTIYGSFDVAVDQIKKSQGNVQGTLFGVSGGRPVPNALASPSTSTSRMSTSLTRQSYLGFKGNEDLGGGYQAKFQLEGGFTTDVGNLSNDNRFFGRVAWVGLTTPVGEFRLGRQAAPVLVAYYFNSVERLGSTDILGAGVTINNLQVYQDNMVSYTLAKGPWLAQLTYSPNAGVGNRVSAARSPASNANTGQIIGGATAGTEDSSGRGRTVGAMVVYNESDLTLVASYHRNRFGVPFGLATAQGYVPLFNAERFTSAMAGVKYRFASTGTELAGNVYRGQFKESGNLDPKVTSLSVALKQSVNVVDLIAQVSDNRFNNFTKGKNLAFTFGAEYNLSKRTAVYARYAQVEDKRGNIVSSPLNPALTLAGGPTTLLLPLGALEIPVLSGAGTQMDATTRLYGVGIRHAF</sequence>
<keyword evidence="8" id="KW-0626">Porin</keyword>
<dbReference type="OrthoDB" id="8576858at2"/>
<keyword evidence="14" id="KW-1185">Reference proteome</keyword>
<keyword evidence="3" id="KW-0813">Transport</keyword>
<dbReference type="PANTHER" id="PTHR34501:SF9">
    <property type="entry name" value="MAJOR OUTER MEMBRANE PROTEIN P.IA"/>
    <property type="match status" value="1"/>
</dbReference>